<accession>A0LDX9</accession>
<comment type="catalytic activity">
    <reaction evidence="11">
        <text>a ubiquinone + reduced [electron-transfer flavoprotein] = a ubiquinol + oxidized [electron-transfer flavoprotein] + H(+)</text>
        <dbReference type="Rhea" id="RHEA:24052"/>
        <dbReference type="Rhea" id="RHEA-COMP:9565"/>
        <dbReference type="Rhea" id="RHEA-COMP:9566"/>
        <dbReference type="Rhea" id="RHEA-COMP:10685"/>
        <dbReference type="Rhea" id="RHEA-COMP:10686"/>
        <dbReference type="ChEBI" id="CHEBI:15378"/>
        <dbReference type="ChEBI" id="CHEBI:16389"/>
        <dbReference type="ChEBI" id="CHEBI:17976"/>
        <dbReference type="ChEBI" id="CHEBI:57692"/>
        <dbReference type="ChEBI" id="CHEBI:58307"/>
        <dbReference type="EC" id="1.5.5.1"/>
    </reaction>
</comment>
<dbReference type="Pfam" id="PF21162">
    <property type="entry name" value="ETFQO_UQ-bd"/>
    <property type="match status" value="1"/>
</dbReference>
<dbReference type="Pfam" id="PF01494">
    <property type="entry name" value="FAD_binding_3"/>
    <property type="match status" value="1"/>
</dbReference>
<dbReference type="GO" id="GO:0046872">
    <property type="term" value="F:metal ion binding"/>
    <property type="evidence" value="ECO:0007669"/>
    <property type="project" value="UniProtKB-KW"/>
</dbReference>
<dbReference type="Gene3D" id="3.50.50.60">
    <property type="entry name" value="FAD/NAD(P)-binding domain"/>
    <property type="match status" value="1"/>
</dbReference>
<evidence type="ECO:0000256" key="7">
    <source>
        <dbReference type="ARBA" id="ARBA00023002"/>
    </source>
</evidence>
<evidence type="ECO:0000259" key="13">
    <source>
        <dbReference type="Pfam" id="PF05187"/>
    </source>
</evidence>
<keyword evidence="3 11" id="KW-0285">Flavoprotein</keyword>
<keyword evidence="6 11" id="KW-0249">Electron transport</keyword>
<evidence type="ECO:0000256" key="3">
    <source>
        <dbReference type="ARBA" id="ARBA00022630"/>
    </source>
</evidence>
<keyword evidence="5 11" id="KW-0274">FAD</keyword>
<dbReference type="STRING" id="156889.Mmc1_3687"/>
<dbReference type="Gene3D" id="3.30.9.90">
    <property type="match status" value="1"/>
</dbReference>
<feature type="domain" description="FAD-binding" evidence="12">
    <location>
        <begin position="8"/>
        <end position="187"/>
    </location>
</feature>
<keyword evidence="2 11" id="KW-0813">Transport</keyword>
<dbReference type="eggNOG" id="COG2440">
    <property type="taxonomic scope" value="Bacteria"/>
</dbReference>
<evidence type="ECO:0000313" key="15">
    <source>
        <dbReference type="EMBL" id="ABK46172.1"/>
    </source>
</evidence>
<dbReference type="GO" id="GO:0004174">
    <property type="term" value="F:electron-transferring-flavoprotein dehydrogenase activity"/>
    <property type="evidence" value="ECO:0007669"/>
    <property type="project" value="UniProtKB-UniRule"/>
</dbReference>
<dbReference type="HOGENOM" id="CLU_009667_4_1_5"/>
<evidence type="ECO:0000259" key="12">
    <source>
        <dbReference type="Pfam" id="PF01494"/>
    </source>
</evidence>
<dbReference type="Proteomes" id="UP000002586">
    <property type="component" value="Chromosome"/>
</dbReference>
<dbReference type="InterPro" id="IPR049398">
    <property type="entry name" value="ETF-QO/FixC_UQ-bd"/>
</dbReference>
<dbReference type="PANTHER" id="PTHR10617:SF107">
    <property type="entry name" value="ELECTRON TRANSFER FLAVOPROTEIN-UBIQUINONE OXIDOREDUCTASE, MITOCHONDRIAL"/>
    <property type="match status" value="1"/>
</dbReference>
<dbReference type="InterPro" id="IPR007859">
    <property type="entry name" value="ETF-QO/FixX_C"/>
</dbReference>
<dbReference type="InterPro" id="IPR036188">
    <property type="entry name" value="FAD/NAD-bd_sf"/>
</dbReference>
<sequence length="542" mass="58407">MTRETLHYDVAIVGAGPAGLATAIAILQRASQPISLCILEKAARVGGHQLSGALVEPDALDLLFGTYAAPPTPPPLLATVQHATTQFLTKTQAIPLPHPKKWQDHGAQLYPLGGLCRWLADHAESLGAEIFPGFTAVELLRDGQHISGVVTGAMGLDRHGGKKPTYQPGVAIHAKVTVLAEGARGFLTQPLLTELGLNHGCPPPTYGLGMKELWSVPKSVPGTIRHTLGWPLERVHGGGFIYHLPNQRIALGLVVGLDYQDPTFDPYGALQRWKQHATLAPLLEGGTLLGYGARAVSQGGWLALPKLYFHGGLLVGDGAGFLNPARLKGVKGALHSGVLAATAIVQALAEGDGGATALRRYQQAWEASDLAQTLKEERNVRAGFRMGGKLGGMAVAAWTGLRQRGENGFSLRWQQEDRARLRPWPSGLDWAQPMRYDTTPTGHSVEYALATSGLSYEEDQPIHLQLRDATLPARQGARFGFPELRYCPGRVFEVKRDASGAIIYLRHGGNCLQCKSCDIKDPFNNIHWTPPEGGNGPDYRDM</sequence>
<reference evidence="15 16" key="2">
    <citation type="journal article" date="2012" name="Int. J. Syst. Evol. Microbiol.">
        <title>Magnetococcus marinus gen. nov., sp. nov., a marine, magnetotactic bacterium that represents a novel lineage (Magnetococcaceae fam. nov.; Magnetococcales ord. nov.) at the base of the Alphaproteobacteria.</title>
        <authorList>
            <person name="Bazylinski D.A."/>
            <person name="Williams T.J."/>
            <person name="Lefevre C.T."/>
            <person name="Berg R.J."/>
            <person name="Zhang C.L."/>
            <person name="Bowser S.S."/>
            <person name="Dean A.J."/>
            <person name="Beveridge T.J."/>
        </authorList>
    </citation>
    <scope>NUCLEOTIDE SEQUENCE [LARGE SCALE GENOMIC DNA]</scope>
    <source>
        <strain evidence="16">ATCC BAA-1437 / JCM 17883 / MC-1</strain>
    </source>
</reference>
<keyword evidence="4 11" id="KW-0479">Metal-binding</keyword>
<reference evidence="16" key="1">
    <citation type="journal article" date="2009" name="Appl. Environ. Microbiol.">
        <title>Complete genome sequence of the chemolithoautotrophic marine magnetotactic coccus strain MC-1.</title>
        <authorList>
            <person name="Schubbe S."/>
            <person name="Williams T.J."/>
            <person name="Xie G."/>
            <person name="Kiss H.E."/>
            <person name="Brettin T.S."/>
            <person name="Martinez D."/>
            <person name="Ross C.A."/>
            <person name="Schuler D."/>
            <person name="Cox B.L."/>
            <person name="Nealson K.H."/>
            <person name="Bazylinski D.A."/>
        </authorList>
    </citation>
    <scope>NUCLEOTIDE SEQUENCE [LARGE SCALE GENOMIC DNA]</scope>
    <source>
        <strain evidence="16">ATCC BAA-1437 / JCM 17883 / MC-1</strain>
    </source>
</reference>
<gene>
    <name evidence="15" type="ordered locus">Mmc1_3687</name>
</gene>
<dbReference type="SUPFAM" id="SSF51905">
    <property type="entry name" value="FAD/NAD(P)-binding domain"/>
    <property type="match status" value="1"/>
</dbReference>
<keyword evidence="10 11" id="KW-0830">Ubiquinone</keyword>
<keyword evidence="16" id="KW-1185">Reference proteome</keyword>
<keyword evidence="9 11" id="KW-0411">Iron-sulfur</keyword>
<comment type="cofactor">
    <cofactor evidence="1 11">
        <name>FAD</name>
        <dbReference type="ChEBI" id="CHEBI:57692"/>
    </cofactor>
</comment>
<keyword evidence="8 11" id="KW-0408">Iron</keyword>
<dbReference type="SUPFAM" id="SSF54373">
    <property type="entry name" value="FAD-linked reductases, C-terminal domain"/>
    <property type="match status" value="1"/>
</dbReference>
<dbReference type="InterPro" id="IPR040156">
    <property type="entry name" value="ETF-QO"/>
</dbReference>
<proteinExistence type="predicted"/>
<feature type="domain" description="ETF-QO/FixX C-terminal" evidence="13">
    <location>
        <begin position="449"/>
        <end position="539"/>
    </location>
</feature>
<evidence type="ECO:0000313" key="16">
    <source>
        <dbReference type="Proteomes" id="UP000002586"/>
    </source>
</evidence>
<evidence type="ECO:0000256" key="11">
    <source>
        <dbReference type="RuleBase" id="RU366068"/>
    </source>
</evidence>
<comment type="function">
    <text evidence="11">Accepts electrons from ETF and reduces ubiquinone.</text>
</comment>
<dbReference type="GO" id="GO:0051539">
    <property type="term" value="F:4 iron, 4 sulfur cluster binding"/>
    <property type="evidence" value="ECO:0007669"/>
    <property type="project" value="UniProtKB-UniRule"/>
</dbReference>
<evidence type="ECO:0000256" key="5">
    <source>
        <dbReference type="ARBA" id="ARBA00022827"/>
    </source>
</evidence>
<dbReference type="OrthoDB" id="9766632at2"/>
<evidence type="ECO:0000256" key="4">
    <source>
        <dbReference type="ARBA" id="ARBA00022723"/>
    </source>
</evidence>
<dbReference type="eggNOG" id="COG0644">
    <property type="taxonomic scope" value="Bacteria"/>
</dbReference>
<keyword evidence="7 11" id="KW-0560">Oxidoreductase</keyword>
<dbReference type="AlphaFoldDB" id="A0LDX9"/>
<evidence type="ECO:0000256" key="8">
    <source>
        <dbReference type="ARBA" id="ARBA00023004"/>
    </source>
</evidence>
<evidence type="ECO:0000259" key="14">
    <source>
        <dbReference type="Pfam" id="PF21162"/>
    </source>
</evidence>
<feature type="domain" description="ETF-QO/FixC ubiquinone-binding" evidence="14">
    <location>
        <begin position="206"/>
        <end position="296"/>
    </location>
</feature>
<dbReference type="PRINTS" id="PR00419">
    <property type="entry name" value="ADXRDTASE"/>
</dbReference>
<dbReference type="RefSeq" id="WP_011715225.1">
    <property type="nucleotide sequence ID" value="NC_008576.1"/>
</dbReference>
<evidence type="ECO:0000256" key="2">
    <source>
        <dbReference type="ARBA" id="ARBA00022448"/>
    </source>
</evidence>
<dbReference type="Gene3D" id="3.30.70.20">
    <property type="match status" value="1"/>
</dbReference>
<name>A0LDX9_MAGMM</name>
<comment type="cofactor">
    <cofactor evidence="11">
        <name>[4Fe-4S] cluster</name>
        <dbReference type="ChEBI" id="CHEBI:49883"/>
    </cofactor>
    <text evidence="11">Binds 1 [4Fe-4S] cluster.</text>
</comment>
<evidence type="ECO:0000256" key="6">
    <source>
        <dbReference type="ARBA" id="ARBA00022982"/>
    </source>
</evidence>
<dbReference type="SUPFAM" id="SSF54862">
    <property type="entry name" value="4Fe-4S ferredoxins"/>
    <property type="match status" value="1"/>
</dbReference>
<dbReference type="EMBL" id="CP000471">
    <property type="protein sequence ID" value="ABK46172.1"/>
    <property type="molecule type" value="Genomic_DNA"/>
</dbReference>
<dbReference type="EC" id="1.5.5.1" evidence="11"/>
<evidence type="ECO:0000256" key="9">
    <source>
        <dbReference type="ARBA" id="ARBA00023014"/>
    </source>
</evidence>
<dbReference type="InterPro" id="IPR002938">
    <property type="entry name" value="FAD-bd"/>
</dbReference>
<dbReference type="GO" id="GO:0071949">
    <property type="term" value="F:FAD binding"/>
    <property type="evidence" value="ECO:0007669"/>
    <property type="project" value="InterPro"/>
</dbReference>
<protein>
    <recommendedName>
        <fullName evidence="11">Electron transfer flavoprotein-ubiquinone oxidoreductase</fullName>
        <shortName evidence="11">ETF-QO</shortName>
        <ecNumber evidence="11">1.5.5.1</ecNumber>
    </recommendedName>
</protein>
<evidence type="ECO:0000256" key="1">
    <source>
        <dbReference type="ARBA" id="ARBA00001974"/>
    </source>
</evidence>
<dbReference type="Pfam" id="PF05187">
    <property type="entry name" value="Fer4_ETF_QO"/>
    <property type="match status" value="1"/>
</dbReference>
<evidence type="ECO:0000256" key="10">
    <source>
        <dbReference type="ARBA" id="ARBA00023075"/>
    </source>
</evidence>
<dbReference type="KEGG" id="mgm:Mmc1_3687"/>
<dbReference type="PANTHER" id="PTHR10617">
    <property type="entry name" value="ELECTRON TRANSFER FLAVOPROTEIN-UBIQUINONE OXIDOREDUCTASE"/>
    <property type="match status" value="1"/>
</dbReference>
<organism evidence="15 16">
    <name type="scientific">Magnetococcus marinus (strain ATCC BAA-1437 / JCM 17883 / MC-1)</name>
    <dbReference type="NCBI Taxonomy" id="156889"/>
    <lineage>
        <taxon>Bacteria</taxon>
        <taxon>Pseudomonadati</taxon>
        <taxon>Pseudomonadota</taxon>
        <taxon>Magnetococcia</taxon>
        <taxon>Magnetococcales</taxon>
        <taxon>Magnetococcaceae</taxon>
        <taxon>Magnetococcus</taxon>
    </lineage>
</organism>